<gene>
    <name evidence="1" type="ORF">YYC_05098</name>
</gene>
<dbReference type="Pfam" id="PF06022">
    <property type="entry name" value="Cir_Bir_Yir"/>
    <property type="match status" value="1"/>
</dbReference>
<reference evidence="1 2" key="1">
    <citation type="submission" date="2013-11" db="EMBL/GenBank/DDBJ databases">
        <title>The Genome Sequence of Plasmodium yoelii 17X.</title>
        <authorList>
            <consortium name="The Broad Institute Genomics Platform"/>
            <consortium name="The Broad Institute Genome Sequencing Center for Infectious Disease"/>
            <person name="Neafsey D."/>
            <person name="Adams J."/>
            <person name="Walker B."/>
            <person name="Young S.K."/>
            <person name="Zeng Q."/>
            <person name="Gargeya S."/>
            <person name="Fitzgerald M."/>
            <person name="Haas B."/>
            <person name="Abouelleil A."/>
            <person name="Alvarado L."/>
            <person name="Chapman S.B."/>
            <person name="Gainer-Dewar J."/>
            <person name="Goldberg J."/>
            <person name="Griggs A."/>
            <person name="Gujja S."/>
            <person name="Hansen M."/>
            <person name="Howarth C."/>
            <person name="Imamovic A."/>
            <person name="Ireland A."/>
            <person name="Larimer J."/>
            <person name="McCowan C."/>
            <person name="Murphy C."/>
            <person name="Pearson M."/>
            <person name="Poon T.W."/>
            <person name="Priest M."/>
            <person name="Roberts A."/>
            <person name="Saif S."/>
            <person name="Shea T."/>
            <person name="Sykes S."/>
            <person name="Wortman J."/>
            <person name="Nusbaum C."/>
            <person name="Birren B."/>
        </authorList>
    </citation>
    <scope>NUCLEOTIDE SEQUENCE [LARGE SCALE GENOMIC DNA]</scope>
    <source>
        <strain evidence="1 2">17X</strain>
    </source>
</reference>
<dbReference type="EMBL" id="KI635809">
    <property type="protein sequence ID" value="ETB57016.1"/>
    <property type="molecule type" value="Genomic_DNA"/>
</dbReference>
<sequence>MNKDVCKKFQDVEEWFIGELDSNGENQFIQDEDFQKYCINECDSNLDKINAVCLYLLDQFYKHDGMFPSPSNSNPNIVDNIFIWLSYMLNLKETNKNEGNKLLKICKG</sequence>
<accession>V7PBT0</accession>
<protein>
    <submittedName>
        <fullName evidence="1">Uncharacterized protein</fullName>
    </submittedName>
</protein>
<evidence type="ECO:0000313" key="1">
    <source>
        <dbReference type="EMBL" id="ETB57016.1"/>
    </source>
</evidence>
<proteinExistence type="predicted"/>
<dbReference type="InterPro" id="IPR006477">
    <property type="entry name" value="Yir_bir_cir"/>
</dbReference>
<keyword evidence="2" id="KW-1185">Reference proteome</keyword>
<dbReference type="Proteomes" id="UP000018538">
    <property type="component" value="Unassembled WGS sequence"/>
</dbReference>
<evidence type="ECO:0000313" key="2">
    <source>
        <dbReference type="Proteomes" id="UP000018538"/>
    </source>
</evidence>
<dbReference type="AlphaFoldDB" id="V7PBT0"/>
<organism evidence="1 2">
    <name type="scientific">Plasmodium yoelii 17X</name>
    <dbReference type="NCBI Taxonomy" id="1323249"/>
    <lineage>
        <taxon>Eukaryota</taxon>
        <taxon>Sar</taxon>
        <taxon>Alveolata</taxon>
        <taxon>Apicomplexa</taxon>
        <taxon>Aconoidasida</taxon>
        <taxon>Haemosporida</taxon>
        <taxon>Plasmodiidae</taxon>
        <taxon>Plasmodium</taxon>
        <taxon>Plasmodium (Vinckeia)</taxon>
    </lineage>
</organism>
<name>V7PBT0_PLAYE</name>